<evidence type="ECO:0000313" key="3">
    <source>
        <dbReference type="Proteomes" id="UP001163046"/>
    </source>
</evidence>
<dbReference type="AlphaFoldDB" id="A0A9W9ZPN5"/>
<dbReference type="InterPro" id="IPR007110">
    <property type="entry name" value="Ig-like_dom"/>
</dbReference>
<dbReference type="PROSITE" id="PS50835">
    <property type="entry name" value="IG_LIKE"/>
    <property type="match status" value="1"/>
</dbReference>
<dbReference type="PANTHER" id="PTHR23278">
    <property type="entry name" value="SIDESTEP PROTEIN"/>
    <property type="match status" value="1"/>
</dbReference>
<gene>
    <name evidence="2" type="primary">IGDCC3_3</name>
    <name evidence="2" type="ORF">OS493_016545</name>
</gene>
<reference evidence="2" key="1">
    <citation type="submission" date="2023-01" db="EMBL/GenBank/DDBJ databases">
        <title>Genome assembly of the deep-sea coral Lophelia pertusa.</title>
        <authorList>
            <person name="Herrera S."/>
            <person name="Cordes E."/>
        </authorList>
    </citation>
    <scope>NUCLEOTIDE SEQUENCE</scope>
    <source>
        <strain evidence="2">USNM1676648</strain>
        <tissue evidence="2">Polyp</tissue>
    </source>
</reference>
<organism evidence="2 3">
    <name type="scientific">Desmophyllum pertusum</name>
    <dbReference type="NCBI Taxonomy" id="174260"/>
    <lineage>
        <taxon>Eukaryota</taxon>
        <taxon>Metazoa</taxon>
        <taxon>Cnidaria</taxon>
        <taxon>Anthozoa</taxon>
        <taxon>Hexacorallia</taxon>
        <taxon>Scleractinia</taxon>
        <taxon>Caryophylliina</taxon>
        <taxon>Caryophylliidae</taxon>
        <taxon>Desmophyllum</taxon>
    </lineage>
</organism>
<keyword evidence="3" id="KW-1185">Reference proteome</keyword>
<dbReference type="Proteomes" id="UP001163046">
    <property type="component" value="Unassembled WGS sequence"/>
</dbReference>
<comment type="caution">
    <text evidence="2">The sequence shown here is derived from an EMBL/GenBank/DDBJ whole genome shotgun (WGS) entry which is preliminary data.</text>
</comment>
<protein>
    <submittedName>
        <fullName evidence="2">Immunoglobulin super DCC subclass member 3</fullName>
    </submittedName>
</protein>
<dbReference type="OrthoDB" id="5985519at2759"/>
<dbReference type="InterPro" id="IPR013098">
    <property type="entry name" value="Ig_I-set"/>
</dbReference>
<dbReference type="Gene3D" id="2.60.40.10">
    <property type="entry name" value="Immunoglobulins"/>
    <property type="match status" value="2"/>
</dbReference>
<dbReference type="EMBL" id="MU825881">
    <property type="protein sequence ID" value="KAJ7385461.1"/>
    <property type="molecule type" value="Genomic_DNA"/>
</dbReference>
<name>A0A9W9ZPN5_9CNID</name>
<accession>A0A9W9ZPN5</accession>
<feature type="domain" description="Ig-like" evidence="1">
    <location>
        <begin position="15"/>
        <end position="71"/>
    </location>
</feature>
<evidence type="ECO:0000313" key="2">
    <source>
        <dbReference type="EMBL" id="KAJ7385461.1"/>
    </source>
</evidence>
<dbReference type="Pfam" id="PF07679">
    <property type="entry name" value="I-set"/>
    <property type="match status" value="1"/>
</dbReference>
<proteinExistence type="predicted"/>
<dbReference type="InterPro" id="IPR036179">
    <property type="entry name" value="Ig-like_dom_sf"/>
</dbReference>
<evidence type="ECO:0000259" key="1">
    <source>
        <dbReference type="PROSITE" id="PS50835"/>
    </source>
</evidence>
<dbReference type="PANTHER" id="PTHR23278:SF19">
    <property type="entry name" value="OBSCURIN"/>
    <property type="match status" value="1"/>
</dbReference>
<sequence>MSFQTSSDFPTVWDWRKDGKPLLEEDIAADRITSNAGLLLIKSATRADTGNYTCILINSAGNITSNRSEVIVQEAPRILGVLSADVSRDGIANLGCVVSSFPPCNITWKFKGKNISPSEKYEFIDSAYTLRLKTSNLIMLVFTNAPYQ</sequence>
<dbReference type="SUPFAM" id="SSF48726">
    <property type="entry name" value="Immunoglobulin"/>
    <property type="match status" value="2"/>
</dbReference>
<dbReference type="InterPro" id="IPR013783">
    <property type="entry name" value="Ig-like_fold"/>
</dbReference>